<organism evidence="5 6">
    <name type="scientific">Actinomycetospora aurantiaca</name>
    <dbReference type="NCBI Taxonomy" id="3129233"/>
    <lineage>
        <taxon>Bacteria</taxon>
        <taxon>Bacillati</taxon>
        <taxon>Actinomycetota</taxon>
        <taxon>Actinomycetes</taxon>
        <taxon>Pseudonocardiales</taxon>
        <taxon>Pseudonocardiaceae</taxon>
        <taxon>Actinomycetospora</taxon>
    </lineage>
</organism>
<evidence type="ECO:0000313" key="6">
    <source>
        <dbReference type="Proteomes" id="UP001385809"/>
    </source>
</evidence>
<sequence length="221" mass="21678">MIGRSGGPWSRWSDAGHLSLDATVAFVDGELGEAAAGRAAAHVDHCPACAVEVAAQRQARRRLRAADTPCAPSSLMSSLRSIPDSAELPEAPAGLAVDAEGRFVVPAEAPPARKRGSGRRAGGPRSRRRVVPAVVASGIVAGAAAVAGPVLAAGAVPTGVAPEGASAGASLTAAVPVAGDRGNPVVGAVVQDAAGRSAGTSSPSTTPVVAPTDTTRPRPSS</sequence>
<dbReference type="InterPro" id="IPR027383">
    <property type="entry name" value="Znf_put"/>
</dbReference>
<evidence type="ECO:0000259" key="4">
    <source>
        <dbReference type="Pfam" id="PF13490"/>
    </source>
</evidence>
<gene>
    <name evidence="5" type="ORF">WCD74_07090</name>
</gene>
<evidence type="ECO:0000313" key="5">
    <source>
        <dbReference type="EMBL" id="MEJ2867525.1"/>
    </source>
</evidence>
<feature type="compositionally biased region" description="Polar residues" evidence="3">
    <location>
        <begin position="198"/>
        <end position="221"/>
    </location>
</feature>
<keyword evidence="6" id="KW-1185">Reference proteome</keyword>
<dbReference type="InterPro" id="IPR041916">
    <property type="entry name" value="Anti_sigma_zinc_sf"/>
</dbReference>
<proteinExistence type="predicted"/>
<accession>A0ABU8MLI5</accession>
<reference evidence="5 6" key="1">
    <citation type="submission" date="2024-03" db="EMBL/GenBank/DDBJ databases">
        <title>Actinomycetospora sp. OC33-EN08, a novel actinomycete isolated from wild orchid (Aerides multiflora).</title>
        <authorList>
            <person name="Suriyachadkun C."/>
        </authorList>
    </citation>
    <scope>NUCLEOTIDE SEQUENCE [LARGE SCALE GENOMIC DNA]</scope>
    <source>
        <strain evidence="5 6">OC33-EN08</strain>
    </source>
</reference>
<protein>
    <submittedName>
        <fullName evidence="5">Zf-HC2 domain-containing protein</fullName>
    </submittedName>
</protein>
<evidence type="ECO:0000256" key="1">
    <source>
        <dbReference type="ARBA" id="ARBA00023015"/>
    </source>
</evidence>
<dbReference type="RefSeq" id="WP_337694123.1">
    <property type="nucleotide sequence ID" value="NZ_JBBEGN010000002.1"/>
</dbReference>
<keyword evidence="1" id="KW-0805">Transcription regulation</keyword>
<evidence type="ECO:0000256" key="3">
    <source>
        <dbReference type="SAM" id="MobiDB-lite"/>
    </source>
</evidence>
<name>A0ABU8MLI5_9PSEU</name>
<dbReference type="Pfam" id="PF13490">
    <property type="entry name" value="zf-HC2"/>
    <property type="match status" value="1"/>
</dbReference>
<feature type="region of interest" description="Disordered" evidence="3">
    <location>
        <begin position="191"/>
        <end position="221"/>
    </location>
</feature>
<evidence type="ECO:0000256" key="2">
    <source>
        <dbReference type="ARBA" id="ARBA00023163"/>
    </source>
</evidence>
<keyword evidence="2" id="KW-0804">Transcription</keyword>
<feature type="domain" description="Putative zinc-finger" evidence="4">
    <location>
        <begin position="25"/>
        <end position="50"/>
    </location>
</feature>
<dbReference type="Proteomes" id="UP001385809">
    <property type="component" value="Unassembled WGS sequence"/>
</dbReference>
<dbReference type="EMBL" id="JBBEGN010000002">
    <property type="protein sequence ID" value="MEJ2867525.1"/>
    <property type="molecule type" value="Genomic_DNA"/>
</dbReference>
<dbReference type="Gene3D" id="1.10.10.1320">
    <property type="entry name" value="Anti-sigma factor, zinc-finger domain"/>
    <property type="match status" value="1"/>
</dbReference>
<comment type="caution">
    <text evidence="5">The sequence shown here is derived from an EMBL/GenBank/DDBJ whole genome shotgun (WGS) entry which is preliminary data.</text>
</comment>
<feature type="region of interest" description="Disordered" evidence="3">
    <location>
        <begin position="107"/>
        <end position="128"/>
    </location>
</feature>